<protein>
    <recommendedName>
        <fullName evidence="5">Aldose 1-epimerase</fullName>
        <ecNumber evidence="5">5.1.3.3</ecNumber>
    </recommendedName>
</protein>
<dbReference type="GO" id="GO:0030246">
    <property type="term" value="F:carbohydrate binding"/>
    <property type="evidence" value="ECO:0007669"/>
    <property type="project" value="InterPro"/>
</dbReference>
<dbReference type="PANTHER" id="PTHR10091:SF3">
    <property type="entry name" value="ALDOSE 1-EPIMERASE"/>
    <property type="match status" value="1"/>
</dbReference>
<keyword evidence="11" id="KW-1185">Reference proteome</keyword>
<dbReference type="InterPro" id="IPR015443">
    <property type="entry name" value="Aldose_1-epimerase"/>
</dbReference>
<evidence type="ECO:0000256" key="9">
    <source>
        <dbReference type="SAM" id="SignalP"/>
    </source>
</evidence>
<evidence type="ECO:0000313" key="10">
    <source>
        <dbReference type="EMBL" id="KAK9925977.1"/>
    </source>
</evidence>
<comment type="pathway">
    <text evidence="1 5">Carbohydrate metabolism; hexose metabolism.</text>
</comment>
<feature type="signal peptide" evidence="9">
    <location>
        <begin position="1"/>
        <end position="22"/>
    </location>
</feature>
<dbReference type="InterPro" id="IPR011013">
    <property type="entry name" value="Gal_mutarotase_sf_dom"/>
</dbReference>
<comment type="caution">
    <text evidence="10">The sequence shown here is derived from an EMBL/GenBank/DDBJ whole genome shotgun (WGS) entry which is preliminary data.</text>
</comment>
<keyword evidence="3 5" id="KW-0413">Isomerase</keyword>
<dbReference type="GO" id="GO:0033499">
    <property type="term" value="P:galactose catabolic process via UDP-galactose, Leloir pathway"/>
    <property type="evidence" value="ECO:0007669"/>
    <property type="project" value="TreeGrafter"/>
</dbReference>
<dbReference type="InterPro" id="IPR014718">
    <property type="entry name" value="GH-type_carb-bd"/>
</dbReference>
<proteinExistence type="inferred from homology"/>
<feature type="active site" description="Proton acceptor" evidence="6">
    <location>
        <position position="321"/>
    </location>
</feature>
<dbReference type="GO" id="GO:0004034">
    <property type="term" value="F:aldose 1-epimerase activity"/>
    <property type="evidence" value="ECO:0007669"/>
    <property type="project" value="UniProtKB-EC"/>
</dbReference>
<feature type="binding site" evidence="8">
    <location>
        <begin position="90"/>
        <end position="91"/>
    </location>
    <ligand>
        <name>beta-D-galactose</name>
        <dbReference type="ChEBI" id="CHEBI:27667"/>
    </ligand>
</feature>
<dbReference type="InterPro" id="IPR008183">
    <property type="entry name" value="Aldose_1/G6P_1-epimerase"/>
</dbReference>
<dbReference type="EC" id="5.1.3.3" evidence="5"/>
<reference evidence="10 11" key="1">
    <citation type="journal article" date="2023" name="G3 (Bethesda)">
        <title>A chromosome-length genome assembly and annotation of blackberry (Rubus argutus, cv. 'Hillquist').</title>
        <authorList>
            <person name="Bruna T."/>
            <person name="Aryal R."/>
            <person name="Dudchenko O."/>
            <person name="Sargent D.J."/>
            <person name="Mead D."/>
            <person name="Buti M."/>
            <person name="Cavallini A."/>
            <person name="Hytonen T."/>
            <person name="Andres J."/>
            <person name="Pham M."/>
            <person name="Weisz D."/>
            <person name="Mascagni F."/>
            <person name="Usai G."/>
            <person name="Natali L."/>
            <person name="Bassil N."/>
            <person name="Fernandez G.E."/>
            <person name="Lomsadze A."/>
            <person name="Armour M."/>
            <person name="Olukolu B."/>
            <person name="Poorten T."/>
            <person name="Britton C."/>
            <person name="Davik J."/>
            <person name="Ashrafi H."/>
            <person name="Aiden E.L."/>
            <person name="Borodovsky M."/>
            <person name="Worthington M."/>
        </authorList>
    </citation>
    <scope>NUCLEOTIDE SEQUENCE [LARGE SCALE GENOMIC DNA]</scope>
    <source>
        <strain evidence="10">PI 553951</strain>
    </source>
</reference>
<evidence type="ECO:0000256" key="6">
    <source>
        <dbReference type="PIRSR" id="PIRSR005096-1"/>
    </source>
</evidence>
<dbReference type="EMBL" id="JBEDUW010000005">
    <property type="protein sequence ID" value="KAK9925977.1"/>
    <property type="molecule type" value="Genomic_DNA"/>
</dbReference>
<keyword evidence="4 5" id="KW-0119">Carbohydrate metabolism</keyword>
<name>A0AAW1WNX5_RUBAR</name>
<dbReference type="Gene3D" id="2.70.98.10">
    <property type="match status" value="1"/>
</dbReference>
<dbReference type="GO" id="GO:0006006">
    <property type="term" value="P:glucose metabolic process"/>
    <property type="evidence" value="ECO:0007669"/>
    <property type="project" value="TreeGrafter"/>
</dbReference>
<gene>
    <name evidence="10" type="ORF">M0R45_023233</name>
</gene>
<dbReference type="InterPro" id="IPR047215">
    <property type="entry name" value="Galactose_mutarotase-like"/>
</dbReference>
<sequence>MAKISLFWCFLFLPLILNFSEANDEKFGDIYELKKGDFSVKLTNYGATVLSVLLPDKNGKLDDVVLGFESLKDYTNDSVYFGATVGRVANRIGGAEFSLNGNRYKLVANDHGNNTLHGGLKGFSDVVWTVKSHIADSHITFTYDSLDGEQGFPGDLSVSVTYMLVETNKLAIKMEAKALTKATPVNLAHHTYWNLRGHTSGDILSNKIHIFGSNITPVNDQLIPTGDIAPVKGTPYDFLEPREIGSRINELPDGYDINYVLDPSSREHLRKAAVLHDSVSGRKLELWTNQPGMQFYTSNMLDNVKGKDGFVYKKHAAVCLETQGFPDSVNHPNFPSQIVNPGESYLHVMVYRFTAN</sequence>
<dbReference type="PANTHER" id="PTHR10091">
    <property type="entry name" value="ALDOSE-1-EPIMERASE"/>
    <property type="match status" value="1"/>
</dbReference>
<feature type="chain" id="PRO_5043643314" description="Aldose 1-epimerase" evidence="9">
    <location>
        <begin position="23"/>
        <end position="356"/>
    </location>
</feature>
<evidence type="ECO:0000256" key="3">
    <source>
        <dbReference type="ARBA" id="ARBA00023235"/>
    </source>
</evidence>
<dbReference type="Pfam" id="PF01263">
    <property type="entry name" value="Aldose_epim"/>
    <property type="match status" value="1"/>
</dbReference>
<dbReference type="CDD" id="cd09019">
    <property type="entry name" value="galactose_mutarotase_like"/>
    <property type="match status" value="1"/>
</dbReference>
<dbReference type="Proteomes" id="UP001457282">
    <property type="component" value="Unassembled WGS sequence"/>
</dbReference>
<evidence type="ECO:0000256" key="8">
    <source>
        <dbReference type="PIRSR" id="PIRSR005096-3"/>
    </source>
</evidence>
<evidence type="ECO:0000256" key="1">
    <source>
        <dbReference type="ARBA" id="ARBA00005028"/>
    </source>
</evidence>
<dbReference type="FunFam" id="2.70.98.10:FF:000008">
    <property type="entry name" value="Aldose 1-epimerase"/>
    <property type="match status" value="1"/>
</dbReference>
<evidence type="ECO:0000256" key="7">
    <source>
        <dbReference type="PIRSR" id="PIRSR005096-2"/>
    </source>
</evidence>
<feature type="active site" description="Proton donor" evidence="6">
    <location>
        <position position="190"/>
    </location>
</feature>
<feature type="binding site" evidence="8">
    <location>
        <begin position="190"/>
        <end position="192"/>
    </location>
    <ligand>
        <name>beta-D-galactose</name>
        <dbReference type="ChEBI" id="CHEBI:27667"/>
    </ligand>
</feature>
<evidence type="ECO:0000256" key="5">
    <source>
        <dbReference type="PIRNR" id="PIRNR005096"/>
    </source>
</evidence>
<dbReference type="NCBIfam" id="NF008277">
    <property type="entry name" value="PRK11055.1"/>
    <property type="match status" value="1"/>
</dbReference>
<organism evidence="10 11">
    <name type="scientific">Rubus argutus</name>
    <name type="common">Southern blackberry</name>
    <dbReference type="NCBI Taxonomy" id="59490"/>
    <lineage>
        <taxon>Eukaryota</taxon>
        <taxon>Viridiplantae</taxon>
        <taxon>Streptophyta</taxon>
        <taxon>Embryophyta</taxon>
        <taxon>Tracheophyta</taxon>
        <taxon>Spermatophyta</taxon>
        <taxon>Magnoliopsida</taxon>
        <taxon>eudicotyledons</taxon>
        <taxon>Gunneridae</taxon>
        <taxon>Pentapetalae</taxon>
        <taxon>rosids</taxon>
        <taxon>fabids</taxon>
        <taxon>Rosales</taxon>
        <taxon>Rosaceae</taxon>
        <taxon>Rosoideae</taxon>
        <taxon>Rosoideae incertae sedis</taxon>
        <taxon>Rubus</taxon>
    </lineage>
</organism>
<evidence type="ECO:0000313" key="11">
    <source>
        <dbReference type="Proteomes" id="UP001457282"/>
    </source>
</evidence>
<accession>A0AAW1WNX5</accession>
<evidence type="ECO:0000256" key="2">
    <source>
        <dbReference type="ARBA" id="ARBA00006206"/>
    </source>
</evidence>
<keyword evidence="9" id="KW-0732">Signal</keyword>
<comment type="similarity">
    <text evidence="2 5">Belongs to the aldose epimerase family.</text>
</comment>
<dbReference type="AlphaFoldDB" id="A0AAW1WNX5"/>
<evidence type="ECO:0000256" key="4">
    <source>
        <dbReference type="ARBA" id="ARBA00023277"/>
    </source>
</evidence>
<feature type="binding site" evidence="7">
    <location>
        <position position="256"/>
    </location>
    <ligand>
        <name>beta-D-galactose</name>
        <dbReference type="ChEBI" id="CHEBI:27667"/>
    </ligand>
</feature>
<dbReference type="PIRSF" id="PIRSF005096">
    <property type="entry name" value="GALM"/>
    <property type="match status" value="1"/>
</dbReference>
<dbReference type="SUPFAM" id="SSF74650">
    <property type="entry name" value="Galactose mutarotase-like"/>
    <property type="match status" value="1"/>
</dbReference>
<comment type="catalytic activity">
    <reaction evidence="5">
        <text>alpha-D-glucose = beta-D-glucose</text>
        <dbReference type="Rhea" id="RHEA:10264"/>
        <dbReference type="ChEBI" id="CHEBI:15903"/>
        <dbReference type="ChEBI" id="CHEBI:17925"/>
        <dbReference type="EC" id="5.1.3.3"/>
    </reaction>
</comment>